<evidence type="ECO:0000256" key="4">
    <source>
        <dbReference type="ARBA" id="ARBA00023163"/>
    </source>
</evidence>
<dbReference type="InterPro" id="IPR013249">
    <property type="entry name" value="RNA_pol_sigma70_r4_t2"/>
</dbReference>
<dbReference type="KEGG" id="rbc:BN938_1969"/>
<dbReference type="PANTHER" id="PTHR43133">
    <property type="entry name" value="RNA POLYMERASE ECF-TYPE SIGMA FACTO"/>
    <property type="match status" value="1"/>
</dbReference>
<dbReference type="InterPro" id="IPR036388">
    <property type="entry name" value="WH-like_DNA-bd_sf"/>
</dbReference>
<dbReference type="AlphaFoldDB" id="A0A060R8Z7"/>
<evidence type="ECO:0000256" key="2">
    <source>
        <dbReference type="ARBA" id="ARBA00023015"/>
    </source>
</evidence>
<dbReference type="InterPro" id="IPR014284">
    <property type="entry name" value="RNA_pol_sigma-70_dom"/>
</dbReference>
<dbReference type="GO" id="GO:0003677">
    <property type="term" value="F:DNA binding"/>
    <property type="evidence" value="ECO:0007669"/>
    <property type="project" value="InterPro"/>
</dbReference>
<gene>
    <name evidence="7" type="ORF">BN938_1969</name>
</gene>
<evidence type="ECO:0000256" key="1">
    <source>
        <dbReference type="ARBA" id="ARBA00010641"/>
    </source>
</evidence>
<dbReference type="InterPro" id="IPR013324">
    <property type="entry name" value="RNA_pol_sigma_r3/r4-like"/>
</dbReference>
<dbReference type="PANTHER" id="PTHR43133:SF46">
    <property type="entry name" value="RNA POLYMERASE SIGMA-70 FACTOR ECF SUBFAMILY"/>
    <property type="match status" value="1"/>
</dbReference>
<keyword evidence="4" id="KW-0804">Transcription</keyword>
<dbReference type="Pfam" id="PF04542">
    <property type="entry name" value="Sigma70_r2"/>
    <property type="match status" value="1"/>
</dbReference>
<dbReference type="NCBIfam" id="TIGR02937">
    <property type="entry name" value="sigma70-ECF"/>
    <property type="match status" value="1"/>
</dbReference>
<reference evidence="7 8" key="1">
    <citation type="journal article" date="2015" name="Genome Announc.">
        <title>Complete Genome Sequence of the Novel Leech Symbiont Mucinivorans hirudinis M3T.</title>
        <authorList>
            <person name="Nelson M.C."/>
            <person name="Bomar L."/>
            <person name="Graf J."/>
        </authorList>
    </citation>
    <scope>NUCLEOTIDE SEQUENCE [LARGE SCALE GENOMIC DNA]</scope>
    <source>
        <strain evidence="8">M3</strain>
    </source>
</reference>
<dbReference type="STRING" id="1433126.BN938_1969"/>
<dbReference type="Proteomes" id="UP000027616">
    <property type="component" value="Chromosome I"/>
</dbReference>
<evidence type="ECO:0000256" key="3">
    <source>
        <dbReference type="ARBA" id="ARBA00023082"/>
    </source>
</evidence>
<dbReference type="Gene3D" id="1.10.1740.10">
    <property type="match status" value="1"/>
</dbReference>
<dbReference type="InterPro" id="IPR007627">
    <property type="entry name" value="RNA_pol_sigma70_r2"/>
</dbReference>
<comment type="similarity">
    <text evidence="1">Belongs to the sigma-70 factor family. ECF subfamily.</text>
</comment>
<feature type="domain" description="RNA polymerase sigma factor 70 region 4 type 2" evidence="6">
    <location>
        <begin position="116"/>
        <end position="167"/>
    </location>
</feature>
<dbReference type="Pfam" id="PF08281">
    <property type="entry name" value="Sigma70_r4_2"/>
    <property type="match status" value="1"/>
</dbReference>
<keyword evidence="3" id="KW-0731">Sigma factor</keyword>
<organism evidence="7 8">
    <name type="scientific">Mucinivorans hirudinis</name>
    <dbReference type="NCBI Taxonomy" id="1433126"/>
    <lineage>
        <taxon>Bacteria</taxon>
        <taxon>Pseudomonadati</taxon>
        <taxon>Bacteroidota</taxon>
        <taxon>Bacteroidia</taxon>
        <taxon>Bacteroidales</taxon>
        <taxon>Rikenellaceae</taxon>
        <taxon>Mucinivorans</taxon>
    </lineage>
</organism>
<dbReference type="SUPFAM" id="SSF88946">
    <property type="entry name" value="Sigma2 domain of RNA polymerase sigma factors"/>
    <property type="match status" value="1"/>
</dbReference>
<dbReference type="GO" id="GO:0006352">
    <property type="term" value="P:DNA-templated transcription initiation"/>
    <property type="evidence" value="ECO:0007669"/>
    <property type="project" value="InterPro"/>
</dbReference>
<evidence type="ECO:0000259" key="6">
    <source>
        <dbReference type="Pfam" id="PF08281"/>
    </source>
</evidence>
<evidence type="ECO:0000313" key="8">
    <source>
        <dbReference type="Proteomes" id="UP000027616"/>
    </source>
</evidence>
<protein>
    <submittedName>
        <fullName evidence="7">RNA polymerase ECF-type sigma factor</fullName>
    </submittedName>
</protein>
<feature type="domain" description="RNA polymerase sigma-70 region 2" evidence="5">
    <location>
        <begin position="20"/>
        <end position="87"/>
    </location>
</feature>
<dbReference type="HOGENOM" id="CLU_047691_3_2_10"/>
<accession>A0A060R8Z7</accession>
<proteinExistence type="inferred from homology"/>
<evidence type="ECO:0000313" key="7">
    <source>
        <dbReference type="EMBL" id="CDN32046.1"/>
    </source>
</evidence>
<evidence type="ECO:0000259" key="5">
    <source>
        <dbReference type="Pfam" id="PF04542"/>
    </source>
</evidence>
<dbReference type="GO" id="GO:0016987">
    <property type="term" value="F:sigma factor activity"/>
    <property type="evidence" value="ECO:0007669"/>
    <property type="project" value="UniProtKB-KW"/>
</dbReference>
<dbReference type="eggNOG" id="COG1595">
    <property type="taxonomic scope" value="Bacteria"/>
</dbReference>
<dbReference type="Gene3D" id="1.10.10.10">
    <property type="entry name" value="Winged helix-like DNA-binding domain superfamily/Winged helix DNA-binding domain"/>
    <property type="match status" value="1"/>
</dbReference>
<dbReference type="SUPFAM" id="SSF88659">
    <property type="entry name" value="Sigma3 and sigma4 domains of RNA polymerase sigma factors"/>
    <property type="match status" value="1"/>
</dbReference>
<keyword evidence="2" id="KW-0805">Transcription regulation</keyword>
<sequence>MDYRVVEKCVKKEREAQNALYQAIAPQMFSLCIRYMGSREQARDVLQDGFVILFERIGEFRNEGSFEGWARRIFSNSCIDALRRRKKISIDDISCTELESLNPGVCSALAALESGEIMAVIAQLSPVQRSVLNLFSVEGYTHREIAQIMNITEENSRIILLRAKSALGRMLAKEGYL</sequence>
<dbReference type="InterPro" id="IPR013325">
    <property type="entry name" value="RNA_pol_sigma_r2"/>
</dbReference>
<dbReference type="InterPro" id="IPR039425">
    <property type="entry name" value="RNA_pol_sigma-70-like"/>
</dbReference>
<keyword evidence="8" id="KW-1185">Reference proteome</keyword>
<name>A0A060R8Z7_9BACT</name>
<dbReference type="OrthoDB" id="1056775at2"/>
<dbReference type="EMBL" id="HG934468">
    <property type="protein sequence ID" value="CDN32046.1"/>
    <property type="molecule type" value="Genomic_DNA"/>
</dbReference>